<protein>
    <submittedName>
        <fullName evidence="2">YbaK/EbsC family protein</fullName>
    </submittedName>
</protein>
<reference evidence="2 3" key="1">
    <citation type="submission" date="2020-02" db="EMBL/GenBank/DDBJ databases">
        <title>Ideonella bacterium strain TBM-1.</title>
        <authorList>
            <person name="Chen W.-M."/>
        </authorList>
    </citation>
    <scope>NUCLEOTIDE SEQUENCE [LARGE SCALE GENOMIC DNA]</scope>
    <source>
        <strain evidence="2 3">TBM-1</strain>
    </source>
</reference>
<dbReference type="RefSeq" id="WP_163459155.1">
    <property type="nucleotide sequence ID" value="NZ_JAAGOH010000027.1"/>
</dbReference>
<dbReference type="Gene3D" id="3.90.960.10">
    <property type="entry name" value="YbaK/aminoacyl-tRNA synthetase-associated domain"/>
    <property type="match status" value="1"/>
</dbReference>
<proteinExistence type="predicted"/>
<dbReference type="CDD" id="cd04333">
    <property type="entry name" value="ProX_deacylase"/>
    <property type="match status" value="1"/>
</dbReference>
<dbReference type="InterPro" id="IPR036754">
    <property type="entry name" value="YbaK/aa-tRNA-synt-asso_dom_sf"/>
</dbReference>
<dbReference type="Pfam" id="PF04073">
    <property type="entry name" value="tRNA_edit"/>
    <property type="match status" value="1"/>
</dbReference>
<name>A0A7C9TNC5_9BURK</name>
<dbReference type="PANTHER" id="PTHR30411:SF1">
    <property type="entry name" value="CYTOPLASMIC PROTEIN"/>
    <property type="match status" value="1"/>
</dbReference>
<dbReference type="AlphaFoldDB" id="A0A7C9TNC5"/>
<dbReference type="InterPro" id="IPR007214">
    <property type="entry name" value="YbaK/aa-tRNA-synth-assoc-dom"/>
</dbReference>
<gene>
    <name evidence="2" type="ORF">G3A44_18095</name>
</gene>
<sequence>MTGESAVPSESPAPAQEVLHEGFAQVCRVLSALGHPHAPRWLEVPARTCQEAAEALGLQTGQIAKSVIFRRKADDVAVLVVASGDRRVDEKKVAAQVGPIGRADADFVKARTGFSIGGVSPVGHAQPPVTLIDRELFRFEEVWAAAGHPNGVFRLHPADLERLTGAPVADVVKPE</sequence>
<keyword evidence="3" id="KW-1185">Reference proteome</keyword>
<feature type="domain" description="YbaK/aminoacyl-tRNA synthetase-associated" evidence="1">
    <location>
        <begin position="45"/>
        <end position="163"/>
    </location>
</feature>
<dbReference type="SUPFAM" id="SSF55826">
    <property type="entry name" value="YbaK/ProRS associated domain"/>
    <property type="match status" value="1"/>
</dbReference>
<evidence type="ECO:0000313" key="3">
    <source>
        <dbReference type="Proteomes" id="UP000484255"/>
    </source>
</evidence>
<dbReference type="PANTHER" id="PTHR30411">
    <property type="entry name" value="CYTOPLASMIC PROTEIN"/>
    <property type="match status" value="1"/>
</dbReference>
<dbReference type="EMBL" id="JAAGOH010000027">
    <property type="protein sequence ID" value="NDY93107.1"/>
    <property type="molecule type" value="Genomic_DNA"/>
</dbReference>
<organism evidence="2 3">
    <name type="scientific">Ideonella livida</name>
    <dbReference type="NCBI Taxonomy" id="2707176"/>
    <lineage>
        <taxon>Bacteria</taxon>
        <taxon>Pseudomonadati</taxon>
        <taxon>Pseudomonadota</taxon>
        <taxon>Betaproteobacteria</taxon>
        <taxon>Burkholderiales</taxon>
        <taxon>Sphaerotilaceae</taxon>
        <taxon>Ideonella</taxon>
    </lineage>
</organism>
<evidence type="ECO:0000259" key="1">
    <source>
        <dbReference type="Pfam" id="PF04073"/>
    </source>
</evidence>
<dbReference type="Proteomes" id="UP000484255">
    <property type="component" value="Unassembled WGS sequence"/>
</dbReference>
<accession>A0A7C9TNC5</accession>
<dbReference type="GO" id="GO:0002161">
    <property type="term" value="F:aminoacyl-tRNA deacylase activity"/>
    <property type="evidence" value="ECO:0007669"/>
    <property type="project" value="InterPro"/>
</dbReference>
<comment type="caution">
    <text evidence="2">The sequence shown here is derived from an EMBL/GenBank/DDBJ whole genome shotgun (WGS) entry which is preliminary data.</text>
</comment>
<evidence type="ECO:0000313" key="2">
    <source>
        <dbReference type="EMBL" id="NDY93107.1"/>
    </source>
</evidence>